<dbReference type="InterPro" id="IPR050462">
    <property type="entry name" value="Retroviral_Gag-Pol_poly"/>
</dbReference>
<dbReference type="AlphaFoldDB" id="A0A8K1FYJ3"/>
<dbReference type="GO" id="GO:0008270">
    <property type="term" value="F:zinc ion binding"/>
    <property type="evidence" value="ECO:0007669"/>
    <property type="project" value="InterPro"/>
</dbReference>
<dbReference type="InterPro" id="IPR001969">
    <property type="entry name" value="Aspartic_peptidase_AS"/>
</dbReference>
<feature type="region of interest" description="Disordered" evidence="1">
    <location>
        <begin position="21"/>
        <end position="45"/>
    </location>
</feature>
<name>A0A8K1FYJ3_9PASS</name>
<proteinExistence type="predicted"/>
<dbReference type="SUPFAM" id="SSF57756">
    <property type="entry name" value="Retrovirus zinc finger-like domains"/>
    <property type="match status" value="1"/>
</dbReference>
<dbReference type="InterPro" id="IPR021109">
    <property type="entry name" value="Peptidase_aspartic_dom_sf"/>
</dbReference>
<evidence type="ECO:0000256" key="1">
    <source>
        <dbReference type="SAM" id="MobiDB-lite"/>
    </source>
</evidence>
<dbReference type="EMBL" id="SWJQ01002009">
    <property type="protein sequence ID" value="TRZ07041.1"/>
    <property type="molecule type" value="Genomic_DNA"/>
</dbReference>
<organism evidence="2 3">
    <name type="scientific">Zosterops borbonicus</name>
    <dbReference type="NCBI Taxonomy" id="364589"/>
    <lineage>
        <taxon>Eukaryota</taxon>
        <taxon>Metazoa</taxon>
        <taxon>Chordata</taxon>
        <taxon>Craniata</taxon>
        <taxon>Vertebrata</taxon>
        <taxon>Euteleostomi</taxon>
        <taxon>Archelosauria</taxon>
        <taxon>Archosauria</taxon>
        <taxon>Dinosauria</taxon>
        <taxon>Saurischia</taxon>
        <taxon>Theropoda</taxon>
        <taxon>Coelurosauria</taxon>
        <taxon>Aves</taxon>
        <taxon>Neognathae</taxon>
        <taxon>Neoaves</taxon>
        <taxon>Telluraves</taxon>
        <taxon>Australaves</taxon>
        <taxon>Passeriformes</taxon>
        <taxon>Sylvioidea</taxon>
        <taxon>Zosteropidae</taxon>
        <taxon>Zosterops</taxon>
    </lineage>
</organism>
<comment type="caution">
    <text evidence="2">The sequence shown here is derived from an EMBL/GenBank/DDBJ whole genome shotgun (WGS) entry which is preliminary data.</text>
</comment>
<sequence>WDPVSAAEDLLTRSRSSQYQGILGEPIVPGPPTTHNVPWEKGQSQEDIRKKLQKLEGKELRSLDKLLEVAWKVYNNRDKEVAKKQGQNLLAVIQGQGRGDRTGQGGNRDGFGRGCGGLAINQCALCRMMGHWNRECPNRFNQTSEPQIENAAAIMVLYGGEPGSKERMVTLCLEGKNVSFLVDTGATHSVGEIDCNYRSHREGGDTAIPATLRSELWRQNSKT</sequence>
<reference evidence="2" key="1">
    <citation type="submission" date="2019-04" db="EMBL/GenBank/DDBJ databases">
        <title>Genome assembly of Zosterops borbonicus 15179.</title>
        <authorList>
            <person name="Leroy T."/>
            <person name="Anselmetti Y."/>
            <person name="Tilak M.-K."/>
            <person name="Nabholz B."/>
        </authorList>
    </citation>
    <scope>NUCLEOTIDE SEQUENCE</scope>
    <source>
        <strain evidence="2">HGM_15179</strain>
        <tissue evidence="2">Muscle</tissue>
    </source>
</reference>
<dbReference type="Gene3D" id="4.10.60.10">
    <property type="entry name" value="Zinc finger, CCHC-type"/>
    <property type="match status" value="1"/>
</dbReference>
<evidence type="ECO:0008006" key="4">
    <source>
        <dbReference type="Google" id="ProtNLM"/>
    </source>
</evidence>
<protein>
    <recommendedName>
        <fullName evidence="4">CCHC-type domain-containing protein</fullName>
    </recommendedName>
</protein>
<evidence type="ECO:0000313" key="3">
    <source>
        <dbReference type="Proteomes" id="UP000796761"/>
    </source>
</evidence>
<keyword evidence="3" id="KW-1185">Reference proteome</keyword>
<dbReference type="Proteomes" id="UP000796761">
    <property type="component" value="Unassembled WGS sequence"/>
</dbReference>
<dbReference type="GO" id="GO:0003676">
    <property type="term" value="F:nucleic acid binding"/>
    <property type="evidence" value="ECO:0007669"/>
    <property type="project" value="InterPro"/>
</dbReference>
<gene>
    <name evidence="2" type="ORF">HGM15179_020061</name>
</gene>
<dbReference type="PROSITE" id="PS00141">
    <property type="entry name" value="ASP_PROTEASE"/>
    <property type="match status" value="1"/>
</dbReference>
<dbReference type="InterPro" id="IPR036875">
    <property type="entry name" value="Znf_CCHC_sf"/>
</dbReference>
<dbReference type="OrthoDB" id="9422159at2759"/>
<dbReference type="GO" id="GO:0004190">
    <property type="term" value="F:aspartic-type endopeptidase activity"/>
    <property type="evidence" value="ECO:0007669"/>
    <property type="project" value="InterPro"/>
</dbReference>
<dbReference type="PANTHER" id="PTHR33166">
    <property type="entry name" value="GAG_P30 DOMAIN-CONTAINING PROTEIN"/>
    <property type="match status" value="1"/>
</dbReference>
<accession>A0A8K1FYJ3</accession>
<dbReference type="GO" id="GO:0006508">
    <property type="term" value="P:proteolysis"/>
    <property type="evidence" value="ECO:0007669"/>
    <property type="project" value="InterPro"/>
</dbReference>
<dbReference type="Gene3D" id="2.40.70.10">
    <property type="entry name" value="Acid Proteases"/>
    <property type="match status" value="1"/>
</dbReference>
<evidence type="ECO:0000313" key="2">
    <source>
        <dbReference type="EMBL" id="TRZ07041.1"/>
    </source>
</evidence>
<feature type="non-terminal residue" evidence="2">
    <location>
        <position position="223"/>
    </location>
</feature>